<gene>
    <name evidence="2" type="ORF">D9C73_004693</name>
</gene>
<protein>
    <submittedName>
        <fullName evidence="2">Uncharacterized protein</fullName>
    </submittedName>
</protein>
<evidence type="ECO:0000256" key="1">
    <source>
        <dbReference type="SAM" id="MobiDB-lite"/>
    </source>
</evidence>
<proteinExistence type="predicted"/>
<dbReference type="AlphaFoldDB" id="A0A4U5UEX3"/>
<dbReference type="EMBL" id="CM014082">
    <property type="protein sequence ID" value="TKS71855.1"/>
    <property type="molecule type" value="Genomic_DNA"/>
</dbReference>
<keyword evidence="3" id="KW-1185">Reference proteome</keyword>
<sequence length="62" mass="7057">MFHQRRLFPELPRFSKEQSGSEAGEGQRQPHNSDRPIRRLPGHLRLSGPGAGRRRQGLAARD</sequence>
<evidence type="ECO:0000313" key="2">
    <source>
        <dbReference type="EMBL" id="TKS71855.1"/>
    </source>
</evidence>
<accession>A0A4U5UEX3</accession>
<evidence type="ECO:0000313" key="3">
    <source>
        <dbReference type="Proteomes" id="UP000298787"/>
    </source>
</evidence>
<organism evidence="2 3">
    <name type="scientific">Collichthys lucidus</name>
    <name type="common">Big head croaker</name>
    <name type="synonym">Sciaena lucida</name>
    <dbReference type="NCBI Taxonomy" id="240159"/>
    <lineage>
        <taxon>Eukaryota</taxon>
        <taxon>Metazoa</taxon>
        <taxon>Chordata</taxon>
        <taxon>Craniata</taxon>
        <taxon>Vertebrata</taxon>
        <taxon>Euteleostomi</taxon>
        <taxon>Actinopterygii</taxon>
        <taxon>Neopterygii</taxon>
        <taxon>Teleostei</taxon>
        <taxon>Neoteleostei</taxon>
        <taxon>Acanthomorphata</taxon>
        <taxon>Eupercaria</taxon>
        <taxon>Sciaenidae</taxon>
        <taxon>Collichthys</taxon>
    </lineage>
</organism>
<name>A0A4U5UEX3_COLLU</name>
<reference evidence="2 3" key="1">
    <citation type="submission" date="2019-01" db="EMBL/GenBank/DDBJ databases">
        <title>Genome Assembly of Collichthys lucidus.</title>
        <authorList>
            <person name="Cai M."/>
            <person name="Xiao S."/>
        </authorList>
    </citation>
    <scope>NUCLEOTIDE SEQUENCE [LARGE SCALE GENOMIC DNA]</scope>
    <source>
        <strain evidence="2">JT15FE1705JMU</strain>
        <tissue evidence="2">Muscle</tissue>
    </source>
</reference>
<dbReference type="Proteomes" id="UP000298787">
    <property type="component" value="Chromosome 5"/>
</dbReference>
<feature type="region of interest" description="Disordered" evidence="1">
    <location>
        <begin position="1"/>
        <end position="62"/>
    </location>
</feature>